<keyword evidence="2" id="KW-0489">Methyltransferase</keyword>
<dbReference type="InterPro" id="IPR029063">
    <property type="entry name" value="SAM-dependent_MTases_sf"/>
</dbReference>
<evidence type="ECO:0000313" key="3">
    <source>
        <dbReference type="Proteomes" id="UP001138500"/>
    </source>
</evidence>
<proteinExistence type="predicted"/>
<dbReference type="InterPro" id="IPR041698">
    <property type="entry name" value="Methyltransf_25"/>
</dbReference>
<keyword evidence="3" id="KW-1185">Reference proteome</keyword>
<sequence>MASIEDLAAYTLPRDQTESGRLNRQHEVYKQQLGYLLHPTIAASLPPTAHIADVATGTGIWLLDLVSTLPPTHTFTGLDLSPAQFPATPPPNFTFRTMNVLEPPPPELQGQFDLVNLRLLICGLTQPDWRTAARHVRLLLRPGGALQWTEGDFAHMDILQSAPGTSIAASRSVFDFVIASHQRKGKMVSDDVRRLRGVVEAEGFVECREDVVSSDRVAEGRMEGSVIGVGAINSLARNMAREGGGGEGIEESCEAAVLEIGDGVYWRWNIHTIVARKPL</sequence>
<comment type="caution">
    <text evidence="2">The sequence shown here is derived from an EMBL/GenBank/DDBJ whole genome shotgun (WGS) entry which is preliminary data.</text>
</comment>
<feature type="domain" description="Methyltransferase" evidence="1">
    <location>
        <begin position="51"/>
        <end position="144"/>
    </location>
</feature>
<name>A0A9W7VZJ1_9PEZI</name>
<dbReference type="Gene3D" id="3.40.50.150">
    <property type="entry name" value="Vaccinia Virus protein VP39"/>
    <property type="match status" value="1"/>
</dbReference>
<keyword evidence="2" id="KW-0808">Transferase</keyword>
<dbReference type="CDD" id="cd02440">
    <property type="entry name" value="AdoMet_MTases"/>
    <property type="match status" value="1"/>
</dbReference>
<dbReference type="SUPFAM" id="SSF53335">
    <property type="entry name" value="S-adenosyl-L-methionine-dependent methyltransferases"/>
    <property type="match status" value="1"/>
</dbReference>
<dbReference type="GO" id="GO:0032259">
    <property type="term" value="P:methylation"/>
    <property type="evidence" value="ECO:0007669"/>
    <property type="project" value="UniProtKB-KW"/>
</dbReference>
<reference evidence="2 3" key="2">
    <citation type="journal article" date="2021" name="Curr. Genet.">
        <title>Genetic response to nitrogen starvation in the aggressive Eucalyptus foliar pathogen Teratosphaeria destructans.</title>
        <authorList>
            <person name="Havenga M."/>
            <person name="Wingfield B.D."/>
            <person name="Wingfield M.J."/>
            <person name="Dreyer L.L."/>
            <person name="Roets F."/>
            <person name="Aylward J."/>
        </authorList>
    </citation>
    <scope>NUCLEOTIDE SEQUENCE [LARGE SCALE GENOMIC DNA]</scope>
    <source>
        <strain evidence="2">CMW44962</strain>
    </source>
</reference>
<gene>
    <name evidence="2" type="ORF">Tdes44962_MAKER04636</name>
</gene>
<dbReference type="EMBL" id="RIBY02002201">
    <property type="protein sequence ID" value="KAH9822803.1"/>
    <property type="molecule type" value="Genomic_DNA"/>
</dbReference>
<accession>A0A9W7VZJ1</accession>
<reference evidence="2 3" key="1">
    <citation type="journal article" date="2018" name="IMA Fungus">
        <title>IMA Genome-F 10: Nine draft genome sequences of Claviceps purpurea s.lat., including C. arundinis, C. humidiphila, and C. cf. spartinae, pseudomolecules for the pitch canker pathogen Fusarium circinatum, draft genome of Davidsoniella eucalypti, Grosmannia galeiformis, Quambalaria eucalypti, and Teratosphaeria destructans.</title>
        <authorList>
            <person name="Wingfield B.D."/>
            <person name="Liu M."/>
            <person name="Nguyen H.D."/>
            <person name="Lane F.A."/>
            <person name="Morgan S.W."/>
            <person name="De Vos L."/>
            <person name="Wilken P.M."/>
            <person name="Duong T.A."/>
            <person name="Aylward J."/>
            <person name="Coetzee M.P."/>
            <person name="Dadej K."/>
            <person name="De Beer Z.W."/>
            <person name="Findlay W."/>
            <person name="Havenga M."/>
            <person name="Kolarik M."/>
            <person name="Menzies J.G."/>
            <person name="Naidoo K."/>
            <person name="Pochopski O."/>
            <person name="Shoukouhi P."/>
            <person name="Santana Q.C."/>
            <person name="Seifert K.A."/>
            <person name="Soal N."/>
            <person name="Steenkamp E.T."/>
            <person name="Tatham C.T."/>
            <person name="van der Nest M.A."/>
            <person name="Wingfield M.J."/>
        </authorList>
    </citation>
    <scope>NUCLEOTIDE SEQUENCE [LARGE SCALE GENOMIC DNA]</scope>
    <source>
        <strain evidence="2">CMW44962</strain>
    </source>
</reference>
<dbReference type="Pfam" id="PF13649">
    <property type="entry name" value="Methyltransf_25"/>
    <property type="match status" value="1"/>
</dbReference>
<protein>
    <submittedName>
        <fullName evidence="2">Methyltransferase</fullName>
    </submittedName>
</protein>
<dbReference type="GO" id="GO:0008168">
    <property type="term" value="F:methyltransferase activity"/>
    <property type="evidence" value="ECO:0007669"/>
    <property type="project" value="UniProtKB-KW"/>
</dbReference>
<organism evidence="2 3">
    <name type="scientific">Teratosphaeria destructans</name>
    <dbReference type="NCBI Taxonomy" id="418781"/>
    <lineage>
        <taxon>Eukaryota</taxon>
        <taxon>Fungi</taxon>
        <taxon>Dikarya</taxon>
        <taxon>Ascomycota</taxon>
        <taxon>Pezizomycotina</taxon>
        <taxon>Dothideomycetes</taxon>
        <taxon>Dothideomycetidae</taxon>
        <taxon>Mycosphaerellales</taxon>
        <taxon>Teratosphaeriaceae</taxon>
        <taxon>Teratosphaeria</taxon>
    </lineage>
</organism>
<dbReference type="Proteomes" id="UP001138500">
    <property type="component" value="Unassembled WGS sequence"/>
</dbReference>
<dbReference type="AlphaFoldDB" id="A0A9W7VZJ1"/>
<evidence type="ECO:0000313" key="2">
    <source>
        <dbReference type="EMBL" id="KAH9822803.1"/>
    </source>
</evidence>
<evidence type="ECO:0000259" key="1">
    <source>
        <dbReference type="Pfam" id="PF13649"/>
    </source>
</evidence>
<dbReference type="OrthoDB" id="417697at2759"/>